<proteinExistence type="predicted"/>
<keyword evidence="3 9" id="KW-0418">Kinase</keyword>
<dbReference type="InterPro" id="IPR008271">
    <property type="entry name" value="Ser/Thr_kinase_AS"/>
</dbReference>
<dbReference type="STRING" id="749414.SBI_04447"/>
<dbReference type="GO" id="GO:0005524">
    <property type="term" value="F:ATP binding"/>
    <property type="evidence" value="ECO:0007669"/>
    <property type="project" value="UniProtKB-UniRule"/>
</dbReference>
<dbReference type="GO" id="GO:0004674">
    <property type="term" value="F:protein serine/threonine kinase activity"/>
    <property type="evidence" value="ECO:0007669"/>
    <property type="project" value="UniProtKB-KW"/>
</dbReference>
<dbReference type="AlphaFoldDB" id="D7BVG6"/>
<keyword evidence="1" id="KW-0808">Transferase</keyword>
<dbReference type="PATRIC" id="fig|749414.3.peg.4593"/>
<evidence type="ECO:0000256" key="7">
    <source>
        <dbReference type="SAM" id="Phobius"/>
    </source>
</evidence>
<dbReference type="HOGENOM" id="CLU_000288_135_1_11"/>
<dbReference type="eggNOG" id="COG0515">
    <property type="taxonomic scope" value="Bacteria"/>
</dbReference>
<evidence type="ECO:0000256" key="4">
    <source>
        <dbReference type="ARBA" id="ARBA00022840"/>
    </source>
</evidence>
<protein>
    <submittedName>
        <fullName evidence="9">Serine/threonine protein kinase</fullName>
    </submittedName>
</protein>
<dbReference type="PROSITE" id="PS00107">
    <property type="entry name" value="PROTEIN_KINASE_ATP"/>
    <property type="match status" value="1"/>
</dbReference>
<keyword evidence="7" id="KW-0812">Transmembrane</keyword>
<dbReference type="EMBL" id="CP002047">
    <property type="protein sequence ID" value="ADI07567.1"/>
    <property type="molecule type" value="Genomic_DNA"/>
</dbReference>
<sequence length="516" mass="54587">MMPLEDDDPREVGGYRLLFRLGAGGMGRVYLGRSADGRYVALKTVHPWLASAPGFRERFAREIRASQSVSGRGTVKVVAADAEAATPWLASAYVPGPSLDEIVHEHGPLPEPSVWRLLSGLAGALESVHGRGLIHRDVKPSNVLVSQDGPLLIDFGIARAADETGLTGTGLAVGSAGYMSPEQAEGRELTAAADVFALGAVLVYAVTGRGPFGTGSGLELLYRVVHREPDLGGVPGAPAAVARDCLGKRPEDRPTVAELYALAAERDTGERDWLPGPVSAVIARRAEHLLNLESAEAPHAPQPDPAVGEGLPPTKVDPHPGSAPTRQGDADPQSRVVRLREWVRGGGLGSPALSMWGLVPMLVLPLMAPKLRTIVRDYPETPDNIDFGGLSEWAQHNDWFMPVPALLVLALLGLQYTGARLQRYSERGIRIWAAAGAVYWLLWSGSVALSAAWMLGMDDGLSGDAATPHTNGAYIALHVCLMLALGGNAIAAPFVGIGAVARLNRALTHEVTATYP</sequence>
<gene>
    <name evidence="9" type="ordered locus">SBI_04447</name>
</gene>
<evidence type="ECO:0000256" key="5">
    <source>
        <dbReference type="PROSITE-ProRule" id="PRU10141"/>
    </source>
</evidence>
<dbReference type="KEGG" id="sbh:SBI_04447"/>
<dbReference type="SUPFAM" id="SSF56112">
    <property type="entry name" value="Protein kinase-like (PK-like)"/>
    <property type="match status" value="1"/>
</dbReference>
<keyword evidence="7" id="KW-0472">Membrane</keyword>
<evidence type="ECO:0000256" key="1">
    <source>
        <dbReference type="ARBA" id="ARBA00022679"/>
    </source>
</evidence>
<evidence type="ECO:0000256" key="3">
    <source>
        <dbReference type="ARBA" id="ARBA00022777"/>
    </source>
</evidence>
<dbReference type="PANTHER" id="PTHR43289:SF34">
    <property type="entry name" value="SERINE_THREONINE-PROTEIN KINASE YBDM-RELATED"/>
    <property type="match status" value="1"/>
</dbReference>
<name>D7BVG6_STRBB</name>
<dbReference type="InterPro" id="IPR017441">
    <property type="entry name" value="Protein_kinase_ATP_BS"/>
</dbReference>
<keyword evidence="7" id="KW-1133">Transmembrane helix</keyword>
<dbReference type="Pfam" id="PF00069">
    <property type="entry name" value="Pkinase"/>
    <property type="match status" value="1"/>
</dbReference>
<evidence type="ECO:0000256" key="6">
    <source>
        <dbReference type="SAM" id="MobiDB-lite"/>
    </source>
</evidence>
<keyword evidence="9" id="KW-0723">Serine/threonine-protein kinase</keyword>
<dbReference type="InterPro" id="IPR011009">
    <property type="entry name" value="Kinase-like_dom_sf"/>
</dbReference>
<evidence type="ECO:0000259" key="8">
    <source>
        <dbReference type="PROSITE" id="PS50011"/>
    </source>
</evidence>
<dbReference type="PROSITE" id="PS00108">
    <property type="entry name" value="PROTEIN_KINASE_ST"/>
    <property type="match status" value="1"/>
</dbReference>
<reference evidence="9 10" key="1">
    <citation type="journal article" date="2010" name="J. Bacteriol.">
        <title>Genome sequence of the milbemycin-producing bacterium Streptomyces bingchenggensis.</title>
        <authorList>
            <person name="Wang X.J."/>
            <person name="Yan Y.J."/>
            <person name="Zhang B."/>
            <person name="An J."/>
            <person name="Wang J.J."/>
            <person name="Tian J."/>
            <person name="Jiang L."/>
            <person name="Chen Y.H."/>
            <person name="Huang S.X."/>
            <person name="Yin M."/>
            <person name="Zhang J."/>
            <person name="Gao A.L."/>
            <person name="Liu C.X."/>
            <person name="Zhu Z.X."/>
            <person name="Xiang W.S."/>
        </authorList>
    </citation>
    <scope>NUCLEOTIDE SEQUENCE [LARGE SCALE GENOMIC DNA]</scope>
    <source>
        <strain evidence="9 10">BCW-1</strain>
    </source>
</reference>
<feature type="binding site" evidence="5">
    <location>
        <position position="43"/>
    </location>
    <ligand>
        <name>ATP</name>
        <dbReference type="ChEBI" id="CHEBI:30616"/>
    </ligand>
</feature>
<keyword evidence="2 5" id="KW-0547">Nucleotide-binding</keyword>
<feature type="domain" description="Protein kinase" evidence="8">
    <location>
        <begin position="15"/>
        <end position="274"/>
    </location>
</feature>
<feature type="region of interest" description="Disordered" evidence="6">
    <location>
        <begin position="297"/>
        <end position="333"/>
    </location>
</feature>
<feature type="transmembrane region" description="Helical" evidence="7">
    <location>
        <begin position="475"/>
        <end position="500"/>
    </location>
</feature>
<dbReference type="SMART" id="SM00220">
    <property type="entry name" value="S_TKc"/>
    <property type="match status" value="1"/>
</dbReference>
<dbReference type="CDD" id="cd14014">
    <property type="entry name" value="STKc_PknB_like"/>
    <property type="match status" value="1"/>
</dbReference>
<keyword evidence="10" id="KW-1185">Reference proteome</keyword>
<dbReference type="PROSITE" id="PS50011">
    <property type="entry name" value="PROTEIN_KINASE_DOM"/>
    <property type="match status" value="1"/>
</dbReference>
<keyword evidence="4 5" id="KW-0067">ATP-binding</keyword>
<evidence type="ECO:0000256" key="2">
    <source>
        <dbReference type="ARBA" id="ARBA00022741"/>
    </source>
</evidence>
<feature type="transmembrane region" description="Helical" evidence="7">
    <location>
        <begin position="399"/>
        <end position="419"/>
    </location>
</feature>
<dbReference type="RefSeq" id="WP_014177038.1">
    <property type="nucleotide sequence ID" value="NC_016582.1"/>
</dbReference>
<dbReference type="Proteomes" id="UP000000377">
    <property type="component" value="Chromosome"/>
</dbReference>
<dbReference type="PANTHER" id="PTHR43289">
    <property type="entry name" value="MITOGEN-ACTIVATED PROTEIN KINASE KINASE KINASE 20-RELATED"/>
    <property type="match status" value="1"/>
</dbReference>
<accession>D7BVG6</accession>
<dbReference type="Gene3D" id="1.10.510.10">
    <property type="entry name" value="Transferase(Phosphotransferase) domain 1"/>
    <property type="match status" value="1"/>
</dbReference>
<organism evidence="9 10">
    <name type="scientific">Streptomyces bingchenggensis (strain BCW-1)</name>
    <dbReference type="NCBI Taxonomy" id="749414"/>
    <lineage>
        <taxon>Bacteria</taxon>
        <taxon>Bacillati</taxon>
        <taxon>Actinomycetota</taxon>
        <taxon>Actinomycetes</taxon>
        <taxon>Kitasatosporales</taxon>
        <taxon>Streptomycetaceae</taxon>
        <taxon>Streptomyces</taxon>
    </lineage>
</organism>
<dbReference type="Gene3D" id="3.30.200.20">
    <property type="entry name" value="Phosphorylase Kinase, domain 1"/>
    <property type="match status" value="1"/>
</dbReference>
<dbReference type="InterPro" id="IPR000719">
    <property type="entry name" value="Prot_kinase_dom"/>
</dbReference>
<evidence type="ECO:0000313" key="10">
    <source>
        <dbReference type="Proteomes" id="UP000000377"/>
    </source>
</evidence>
<feature type="transmembrane region" description="Helical" evidence="7">
    <location>
        <begin position="431"/>
        <end position="455"/>
    </location>
</feature>
<evidence type="ECO:0000313" key="9">
    <source>
        <dbReference type="EMBL" id="ADI07567.1"/>
    </source>
</evidence>